<evidence type="ECO:0000313" key="4">
    <source>
        <dbReference type="EMBL" id="KKW73517.1"/>
    </source>
</evidence>
<dbReference type="PANTHER" id="PTHR10584:SF166">
    <property type="entry name" value="RIBOKINASE"/>
    <property type="match status" value="1"/>
</dbReference>
<keyword evidence="2" id="KW-0418">Kinase</keyword>
<evidence type="ECO:0000256" key="2">
    <source>
        <dbReference type="ARBA" id="ARBA00022777"/>
    </source>
</evidence>
<evidence type="ECO:0000313" key="5">
    <source>
        <dbReference type="Proteomes" id="UP000034513"/>
    </source>
</evidence>
<dbReference type="InterPro" id="IPR011611">
    <property type="entry name" value="PfkB_dom"/>
</dbReference>
<sequence>MIRTINDLAKRSQIILPGINEGEILTGSSEPEKIADFYLKQSPLTKIVVVKLGAEGAFAKLKSGESFTLSGFKVTKVIDTVGAGDGFAVGLESALLEGKTLKEAVKRACAVGALAVQSSGDSEGYPAKEELEAFYKEK</sequence>
<dbReference type="Pfam" id="PF00294">
    <property type="entry name" value="PfkB"/>
    <property type="match status" value="1"/>
</dbReference>
<dbReference type="PANTHER" id="PTHR10584">
    <property type="entry name" value="SUGAR KINASE"/>
    <property type="match status" value="1"/>
</dbReference>
<reference evidence="4 5" key="1">
    <citation type="submission" date="2015-04" db="EMBL/GenBank/DDBJ databases">
        <title>Evaluation of non-dairy Lactococcus lactis with potential dairy applications reveals extensive phenotype-genotype disparity.</title>
        <authorList>
            <person name="Cavanagh D."/>
            <person name="Casey A."/>
            <person name="Altermann E."/>
            <person name="Cotter P."/>
            <person name="Fitzgerald G.F."/>
            <person name="McAuliffe O."/>
        </authorList>
    </citation>
    <scope>NUCLEOTIDE SEQUENCE [LARGE SCALE GENOMIC DNA]</scope>
    <source>
        <strain evidence="4 5">DPC6856</strain>
    </source>
</reference>
<comment type="caution">
    <text evidence="4">The sequence shown here is derived from an EMBL/GenBank/DDBJ whole genome shotgun (WGS) entry which is preliminary data.</text>
</comment>
<name>A0ABR5EHL6_LACLC</name>
<keyword evidence="5" id="KW-1185">Reference proteome</keyword>
<evidence type="ECO:0000259" key="3">
    <source>
        <dbReference type="Pfam" id="PF00294"/>
    </source>
</evidence>
<gene>
    <name evidence="4" type="ORF">VN93_0909</name>
</gene>
<proteinExistence type="predicted"/>
<dbReference type="Gene3D" id="3.40.1190.20">
    <property type="match status" value="1"/>
</dbReference>
<protein>
    <submittedName>
        <fullName evidence="4">5-dehydro-2-deoxygluconokinase, iolC</fullName>
    </submittedName>
</protein>
<dbReference type="InterPro" id="IPR029056">
    <property type="entry name" value="Ribokinase-like"/>
</dbReference>
<evidence type="ECO:0000256" key="1">
    <source>
        <dbReference type="ARBA" id="ARBA00022679"/>
    </source>
</evidence>
<accession>A0ABR5EHL6</accession>
<dbReference type="Proteomes" id="UP000034513">
    <property type="component" value="Unassembled WGS sequence"/>
</dbReference>
<dbReference type="SUPFAM" id="SSF53613">
    <property type="entry name" value="Ribokinase-like"/>
    <property type="match status" value="1"/>
</dbReference>
<feature type="domain" description="Carbohydrate kinase PfkB" evidence="3">
    <location>
        <begin position="4"/>
        <end position="126"/>
    </location>
</feature>
<dbReference type="EMBL" id="LAVW01000104">
    <property type="protein sequence ID" value="KKW73517.1"/>
    <property type="molecule type" value="Genomic_DNA"/>
</dbReference>
<keyword evidence="1" id="KW-0808">Transferase</keyword>
<organism evidence="4 5">
    <name type="scientific">Lactococcus lactis subsp. cremoris</name>
    <name type="common">Streptococcus cremoris</name>
    <dbReference type="NCBI Taxonomy" id="1359"/>
    <lineage>
        <taxon>Bacteria</taxon>
        <taxon>Bacillati</taxon>
        <taxon>Bacillota</taxon>
        <taxon>Bacilli</taxon>
        <taxon>Lactobacillales</taxon>
        <taxon>Streptococcaceae</taxon>
        <taxon>Lactococcus</taxon>
    </lineage>
</organism>